<dbReference type="RefSeq" id="WP_005369000.1">
    <property type="nucleotide sequence ID" value="NZ_CM001475.1"/>
</dbReference>
<evidence type="ECO:0000313" key="5">
    <source>
        <dbReference type="Proteomes" id="UP000005090"/>
    </source>
</evidence>
<gene>
    <name evidence="4" type="ORF">Metal_0343</name>
</gene>
<evidence type="ECO:0000256" key="2">
    <source>
        <dbReference type="ARBA" id="ARBA00023136"/>
    </source>
</evidence>
<dbReference type="Gene3D" id="2.40.170.20">
    <property type="entry name" value="TonB-dependent receptor, beta-barrel domain"/>
    <property type="match status" value="1"/>
</dbReference>
<evidence type="ECO:0000256" key="1">
    <source>
        <dbReference type="ARBA" id="ARBA00004442"/>
    </source>
</evidence>
<reference evidence="4 5" key="1">
    <citation type="journal article" date="2013" name="Genome Announc.">
        <title>Genome Sequence of the Obligate Gammaproteobacterial Methanotroph Methylomicrobium album Strain BG8.</title>
        <authorList>
            <person name="Kits K.D."/>
            <person name="Kalyuzhnaya M.G."/>
            <person name="Klotz M.G."/>
            <person name="Jetten M.S."/>
            <person name="Op den Camp H.J."/>
            <person name="Vuilleumier S."/>
            <person name="Bringel F."/>
            <person name="Dispirito A.A."/>
            <person name="Murrell J.C."/>
            <person name="Bruce D."/>
            <person name="Cheng J.F."/>
            <person name="Copeland A."/>
            <person name="Goodwin L."/>
            <person name="Hauser L."/>
            <person name="Lajus A."/>
            <person name="Land M.L."/>
            <person name="Lapidus A."/>
            <person name="Lucas S."/>
            <person name="Medigue C."/>
            <person name="Pitluck S."/>
            <person name="Woyke T."/>
            <person name="Zeytun A."/>
            <person name="Stein L.Y."/>
        </authorList>
    </citation>
    <scope>NUCLEOTIDE SEQUENCE [LARGE SCALE GENOMIC DNA]</scope>
    <source>
        <strain evidence="4 5">BG8</strain>
    </source>
</reference>
<keyword evidence="2" id="KW-0472">Membrane</keyword>
<dbReference type="STRING" id="686340.Metal_0343"/>
<dbReference type="InterPro" id="IPR036942">
    <property type="entry name" value="Beta-barrel_TonB_sf"/>
</dbReference>
<organism evidence="4 5">
    <name type="scientific">Methylomicrobium album BG8</name>
    <dbReference type="NCBI Taxonomy" id="686340"/>
    <lineage>
        <taxon>Bacteria</taxon>
        <taxon>Pseudomonadati</taxon>
        <taxon>Pseudomonadota</taxon>
        <taxon>Gammaproteobacteria</taxon>
        <taxon>Methylococcales</taxon>
        <taxon>Methylococcaceae</taxon>
        <taxon>Methylomicrobium</taxon>
    </lineage>
</organism>
<dbReference type="eggNOG" id="COG5338">
    <property type="taxonomic scope" value="Bacteria"/>
</dbReference>
<evidence type="ECO:0000256" key="3">
    <source>
        <dbReference type="ARBA" id="ARBA00023237"/>
    </source>
</evidence>
<protein>
    <submittedName>
        <fullName evidence="4">Uncharacterized protein</fullName>
    </submittedName>
</protein>
<dbReference type="EMBL" id="CM001475">
    <property type="protein sequence ID" value="EIC28201.1"/>
    <property type="molecule type" value="Genomic_DNA"/>
</dbReference>
<keyword evidence="3" id="KW-0998">Cell outer membrane</keyword>
<keyword evidence="5" id="KW-1185">Reference proteome</keyword>
<dbReference type="GO" id="GO:0009279">
    <property type="term" value="C:cell outer membrane"/>
    <property type="evidence" value="ECO:0007669"/>
    <property type="project" value="UniProtKB-SubCell"/>
</dbReference>
<evidence type="ECO:0000313" key="4">
    <source>
        <dbReference type="EMBL" id="EIC28201.1"/>
    </source>
</evidence>
<comment type="subcellular location">
    <subcellularLocation>
        <location evidence="1">Cell outer membrane</location>
    </subcellularLocation>
</comment>
<dbReference type="Proteomes" id="UP000005090">
    <property type="component" value="Chromosome"/>
</dbReference>
<accession>H8GM05</accession>
<dbReference type="HOGENOM" id="CLU_674071_0_0_6"/>
<dbReference type="AlphaFoldDB" id="H8GM05"/>
<proteinExistence type="predicted"/>
<dbReference type="SUPFAM" id="SSF56935">
    <property type="entry name" value="Porins"/>
    <property type="match status" value="1"/>
</dbReference>
<sequence length="420" mass="47346">MYRTRSIGLIVVACGFFGKNIAAAEWELKGELGQQFQYNDNFSLTPVRQESVAGYLLNPRFHTSRKTGNLDLAVDGQADIRRYSDSRWDCDNFNLGAKSEYRTRRSIFNLNGGYGVNCTYSQQIVDTGLILPNSQSENYLLAPSWTWQWTARDQLILDASYTKTSYNNSQNGIASSNHSFSFSGNDTYTVGLGGNHQWSRRLVLNEKLYFSNIQYTSSNASTQNLFGFQLGGNYKINRLWKINANAGPVWVDARMDDSSTIASAGSSSWTVGHVANINLHYDGRLTQFSTGYSNALNPSAIGQTLQNQSLFANYSYRLARHLMMNLSGIYSLNESIANNSINRSNGQFDRTYFTVAAGITWDLTKHWQLRGSYAYNWQNYRQPQSQQNLDGIANLNVGSSESNVVMLFLNYSWDGIRLSR</sequence>
<name>H8GM05_METAL</name>